<comment type="subcellular location">
    <subcellularLocation>
        <location evidence="1">Cell envelope</location>
    </subcellularLocation>
</comment>
<evidence type="ECO:0000313" key="6">
    <source>
        <dbReference type="EMBL" id="RGV31725.1"/>
    </source>
</evidence>
<sequence>MKIIFMFLLQILLFSSSIRGMVFPDTVWEYHFNTAEEIRMAYREGRKACRDNNAASLYNDYYMVWNSGEYILRHKGKATDADLLLKIFPRLSLNASTLTSFMSKNEYSRLVDHYYLLQALKAGETFDAARDAVTVDMRFLTLGRLNRNDYWKLRDVFSSRNTSLHMTYLAKLPFLFQNHGCTEGLLDLRAIIEKHVADSPLKEEIMMLYKQYIPLMRDKPAPVFTLKDAQGAEHSLVNFKGKLLVIDVWATWCCSCLKKIPLFLQLADKYRYRNDVAFITISIDRSKVRPKWLKALQEHGMTGLLNLIPDMDHVSPFEEAYHCSSVPRYIIIDGKGNIVTAFAPSPGDGLEVLVESILNQ</sequence>
<name>A0A412WWC7_9BACT</name>
<keyword evidence="2" id="KW-0201">Cytochrome c-type biogenesis</keyword>
<evidence type="ECO:0000259" key="5">
    <source>
        <dbReference type="PROSITE" id="PS51352"/>
    </source>
</evidence>
<keyword evidence="3" id="KW-1015">Disulfide bond</keyword>
<dbReference type="EMBL" id="QRZA01000028">
    <property type="protein sequence ID" value="RGV31725.1"/>
    <property type="molecule type" value="Genomic_DNA"/>
</dbReference>
<dbReference type="PROSITE" id="PS51352">
    <property type="entry name" value="THIOREDOXIN_2"/>
    <property type="match status" value="1"/>
</dbReference>
<dbReference type="InterPro" id="IPR013740">
    <property type="entry name" value="Redoxin"/>
</dbReference>
<proteinExistence type="predicted"/>
<evidence type="ECO:0000256" key="2">
    <source>
        <dbReference type="ARBA" id="ARBA00022748"/>
    </source>
</evidence>
<dbReference type="Pfam" id="PF08534">
    <property type="entry name" value="Redoxin"/>
    <property type="match status" value="1"/>
</dbReference>
<accession>A0A412WWC7</accession>
<dbReference type="RefSeq" id="WP_118261222.1">
    <property type="nucleotide sequence ID" value="NZ_CALBWO010000048.1"/>
</dbReference>
<dbReference type="GO" id="GO:0017004">
    <property type="term" value="P:cytochrome complex assembly"/>
    <property type="evidence" value="ECO:0007669"/>
    <property type="project" value="UniProtKB-KW"/>
</dbReference>
<evidence type="ECO:0000256" key="3">
    <source>
        <dbReference type="ARBA" id="ARBA00023157"/>
    </source>
</evidence>
<keyword evidence="4" id="KW-0676">Redox-active center</keyword>
<dbReference type="PANTHER" id="PTHR42852:SF6">
    <property type="entry name" value="THIOL:DISULFIDE INTERCHANGE PROTEIN DSBE"/>
    <property type="match status" value="1"/>
</dbReference>
<dbReference type="InterPro" id="IPR050553">
    <property type="entry name" value="Thioredoxin_ResA/DsbE_sf"/>
</dbReference>
<gene>
    <name evidence="6" type="ORF">DWW18_16435</name>
</gene>
<dbReference type="InterPro" id="IPR013766">
    <property type="entry name" value="Thioredoxin_domain"/>
</dbReference>
<comment type="caution">
    <text evidence="6">The sequence shown here is derived from an EMBL/GenBank/DDBJ whole genome shotgun (WGS) entry which is preliminary data.</text>
</comment>
<dbReference type="Proteomes" id="UP000283589">
    <property type="component" value="Unassembled WGS sequence"/>
</dbReference>
<evidence type="ECO:0000256" key="4">
    <source>
        <dbReference type="ARBA" id="ARBA00023284"/>
    </source>
</evidence>
<feature type="domain" description="Thioredoxin" evidence="5">
    <location>
        <begin position="215"/>
        <end position="359"/>
    </location>
</feature>
<dbReference type="CDD" id="cd02966">
    <property type="entry name" value="TlpA_like_family"/>
    <property type="match status" value="1"/>
</dbReference>
<dbReference type="Gene3D" id="3.40.30.10">
    <property type="entry name" value="Glutaredoxin"/>
    <property type="match status" value="1"/>
</dbReference>
<dbReference type="InterPro" id="IPR036249">
    <property type="entry name" value="Thioredoxin-like_sf"/>
</dbReference>
<dbReference type="GO" id="GO:0016491">
    <property type="term" value="F:oxidoreductase activity"/>
    <property type="evidence" value="ECO:0007669"/>
    <property type="project" value="InterPro"/>
</dbReference>
<protein>
    <submittedName>
        <fullName evidence="6">TlpA family protein disulfide reductase</fullName>
    </submittedName>
</protein>
<dbReference type="AlphaFoldDB" id="A0A412WWC7"/>
<evidence type="ECO:0000313" key="7">
    <source>
        <dbReference type="Proteomes" id="UP000283589"/>
    </source>
</evidence>
<dbReference type="SUPFAM" id="SSF52833">
    <property type="entry name" value="Thioredoxin-like"/>
    <property type="match status" value="1"/>
</dbReference>
<dbReference type="GO" id="GO:0030313">
    <property type="term" value="C:cell envelope"/>
    <property type="evidence" value="ECO:0007669"/>
    <property type="project" value="UniProtKB-SubCell"/>
</dbReference>
<evidence type="ECO:0000256" key="1">
    <source>
        <dbReference type="ARBA" id="ARBA00004196"/>
    </source>
</evidence>
<dbReference type="PANTHER" id="PTHR42852">
    <property type="entry name" value="THIOL:DISULFIDE INTERCHANGE PROTEIN DSBE"/>
    <property type="match status" value="1"/>
</dbReference>
<reference evidence="6 7" key="1">
    <citation type="submission" date="2018-08" db="EMBL/GenBank/DDBJ databases">
        <title>A genome reference for cultivated species of the human gut microbiota.</title>
        <authorList>
            <person name="Zou Y."/>
            <person name="Xue W."/>
            <person name="Luo G."/>
        </authorList>
    </citation>
    <scope>NUCLEOTIDE SEQUENCE [LARGE SCALE GENOMIC DNA]</scope>
    <source>
        <strain evidence="6 7">AF14-49</strain>
    </source>
</reference>
<organism evidence="6 7">
    <name type="scientific">Butyricimonas virosa</name>
    <dbReference type="NCBI Taxonomy" id="544645"/>
    <lineage>
        <taxon>Bacteria</taxon>
        <taxon>Pseudomonadati</taxon>
        <taxon>Bacteroidota</taxon>
        <taxon>Bacteroidia</taxon>
        <taxon>Bacteroidales</taxon>
        <taxon>Odoribacteraceae</taxon>
        <taxon>Butyricimonas</taxon>
    </lineage>
</organism>